<feature type="transmembrane region" description="Helical" evidence="7">
    <location>
        <begin position="70"/>
        <end position="95"/>
    </location>
</feature>
<dbReference type="Pfam" id="PF07690">
    <property type="entry name" value="MFS_1"/>
    <property type="match status" value="1"/>
</dbReference>
<evidence type="ECO:0000313" key="9">
    <source>
        <dbReference type="EMBL" id="KEF51748.1"/>
    </source>
</evidence>
<gene>
    <name evidence="9" type="ORF">A1O9_12085</name>
</gene>
<feature type="transmembrane region" description="Helical" evidence="7">
    <location>
        <begin position="202"/>
        <end position="219"/>
    </location>
</feature>
<sequence length="572" mass="60432">MPTSTPAQPHEDEGHASTERSPLLGRLNETVNSNGAIVVEPENAQPVSDGAGGVGEQEPALANEPSTKKLLAIMGALWLGVFFAALDGTIVATLTAPISSSFDSLSLLSWLASGYLIANAACQPLSGKLTDIFSRRTGLIFSNIFFGVGTLICGLAPNAETIVAGRVIAGIGGGGLTCISTFVTSDLVPLRRRGVWQGYGNLVYGLGMGCGGVVGGVLADRLSWRWAFLLQVPFIVLSAVLVVFLLDIPLNPASSSKGSALRRIDFLGATLLVTSLLLLLLGLNTGGNQLPWSHPLIVTSLVLSGATLALFLYLESSPHWIPEPMIPVPVIVRSRTVLAAYLTNWFGTMASFLALYYVPLYLQVRGESSTAAGLRLVPMAAAMSVGSLGSGILMRVTGVYYWQSAASMGLFVLGSALICSFTLDSPIWQTYVYPVPLGLAYGSMLTITLVAMISAVDHEHQAVITAASYAFRSTGSTIGITVASAAFQNILTNELRATYGGLPGSDKVIKRITDSLDSVNHLPSGWDRGVVMDIYMHALRGSFFSGLALALLALLVALAMKEHHLHKNLARK</sequence>
<protein>
    <recommendedName>
        <fullName evidence="8">Major facilitator superfamily (MFS) profile domain-containing protein</fullName>
    </recommendedName>
</protein>
<feature type="transmembrane region" description="Helical" evidence="7">
    <location>
        <begin position="338"/>
        <end position="362"/>
    </location>
</feature>
<evidence type="ECO:0000256" key="2">
    <source>
        <dbReference type="ARBA" id="ARBA00022448"/>
    </source>
</evidence>
<feature type="transmembrane region" description="Helical" evidence="7">
    <location>
        <begin position="295"/>
        <end position="314"/>
    </location>
</feature>
<dbReference type="PANTHER" id="PTHR23501:SF191">
    <property type="entry name" value="VACUOLAR BASIC AMINO ACID TRANSPORTER 4"/>
    <property type="match status" value="1"/>
</dbReference>
<dbReference type="Gene3D" id="1.20.1250.20">
    <property type="entry name" value="MFS general substrate transporter like domains"/>
    <property type="match status" value="2"/>
</dbReference>
<organism evidence="9 10">
    <name type="scientific">Exophiala aquamarina CBS 119918</name>
    <dbReference type="NCBI Taxonomy" id="1182545"/>
    <lineage>
        <taxon>Eukaryota</taxon>
        <taxon>Fungi</taxon>
        <taxon>Dikarya</taxon>
        <taxon>Ascomycota</taxon>
        <taxon>Pezizomycotina</taxon>
        <taxon>Eurotiomycetes</taxon>
        <taxon>Chaetothyriomycetidae</taxon>
        <taxon>Chaetothyriales</taxon>
        <taxon>Herpotrichiellaceae</taxon>
        <taxon>Exophiala</taxon>
    </lineage>
</organism>
<feature type="domain" description="Major facilitator superfamily (MFS) profile" evidence="8">
    <location>
        <begin position="73"/>
        <end position="565"/>
    </location>
</feature>
<keyword evidence="3 7" id="KW-0812">Transmembrane</keyword>
<keyword evidence="5 7" id="KW-0472">Membrane</keyword>
<feature type="transmembrane region" description="Helical" evidence="7">
    <location>
        <begin position="107"/>
        <end position="126"/>
    </location>
</feature>
<feature type="transmembrane region" description="Helical" evidence="7">
    <location>
        <begin position="374"/>
        <end position="394"/>
    </location>
</feature>
<feature type="region of interest" description="Disordered" evidence="6">
    <location>
        <begin position="41"/>
        <end position="60"/>
    </location>
</feature>
<evidence type="ECO:0000256" key="1">
    <source>
        <dbReference type="ARBA" id="ARBA00004127"/>
    </source>
</evidence>
<feature type="region of interest" description="Disordered" evidence="6">
    <location>
        <begin position="1"/>
        <end position="24"/>
    </location>
</feature>
<evidence type="ECO:0000256" key="6">
    <source>
        <dbReference type="SAM" id="MobiDB-lite"/>
    </source>
</evidence>
<dbReference type="PANTHER" id="PTHR23501">
    <property type="entry name" value="MAJOR FACILITATOR SUPERFAMILY"/>
    <property type="match status" value="1"/>
</dbReference>
<name>A0A072NXJ9_9EURO</name>
<comment type="caution">
    <text evidence="9">The sequence shown here is derived from an EMBL/GenBank/DDBJ whole genome shotgun (WGS) entry which is preliminary data.</text>
</comment>
<evidence type="ECO:0000256" key="5">
    <source>
        <dbReference type="ARBA" id="ARBA00023136"/>
    </source>
</evidence>
<dbReference type="VEuPathDB" id="FungiDB:A1O9_12085"/>
<feature type="transmembrane region" description="Helical" evidence="7">
    <location>
        <begin position="266"/>
        <end position="283"/>
    </location>
</feature>
<dbReference type="GeneID" id="25286980"/>
<dbReference type="EMBL" id="AMGV01000021">
    <property type="protein sequence ID" value="KEF51748.1"/>
    <property type="molecule type" value="Genomic_DNA"/>
</dbReference>
<comment type="subcellular location">
    <subcellularLocation>
        <location evidence="1">Endomembrane system</location>
        <topology evidence="1">Multi-pass membrane protein</topology>
    </subcellularLocation>
</comment>
<reference evidence="9 10" key="1">
    <citation type="submission" date="2013-03" db="EMBL/GenBank/DDBJ databases">
        <title>The Genome Sequence of Exophiala aquamarina CBS 119918.</title>
        <authorList>
            <consortium name="The Broad Institute Genomics Platform"/>
            <person name="Cuomo C."/>
            <person name="de Hoog S."/>
            <person name="Gorbushina A."/>
            <person name="Walker B."/>
            <person name="Young S.K."/>
            <person name="Zeng Q."/>
            <person name="Gargeya S."/>
            <person name="Fitzgerald M."/>
            <person name="Haas B."/>
            <person name="Abouelleil A."/>
            <person name="Allen A.W."/>
            <person name="Alvarado L."/>
            <person name="Arachchi H.M."/>
            <person name="Berlin A.M."/>
            <person name="Chapman S.B."/>
            <person name="Gainer-Dewar J."/>
            <person name="Goldberg J."/>
            <person name="Griggs A."/>
            <person name="Gujja S."/>
            <person name="Hansen M."/>
            <person name="Howarth C."/>
            <person name="Imamovic A."/>
            <person name="Ireland A."/>
            <person name="Larimer J."/>
            <person name="McCowan C."/>
            <person name="Murphy C."/>
            <person name="Pearson M."/>
            <person name="Poon T.W."/>
            <person name="Priest M."/>
            <person name="Roberts A."/>
            <person name="Saif S."/>
            <person name="Shea T."/>
            <person name="Sisk P."/>
            <person name="Sykes S."/>
            <person name="Wortman J."/>
            <person name="Nusbaum C."/>
            <person name="Birren B."/>
        </authorList>
    </citation>
    <scope>NUCLEOTIDE SEQUENCE [LARGE SCALE GENOMIC DNA]</scope>
    <source>
        <strain evidence="9 10">CBS 119918</strain>
    </source>
</reference>
<keyword evidence="4 7" id="KW-1133">Transmembrane helix</keyword>
<dbReference type="GO" id="GO:0000329">
    <property type="term" value="C:fungal-type vacuole membrane"/>
    <property type="evidence" value="ECO:0007669"/>
    <property type="project" value="TreeGrafter"/>
</dbReference>
<evidence type="ECO:0000259" key="8">
    <source>
        <dbReference type="PROSITE" id="PS50850"/>
    </source>
</evidence>
<evidence type="ECO:0000313" key="10">
    <source>
        <dbReference type="Proteomes" id="UP000027920"/>
    </source>
</evidence>
<dbReference type="InterPro" id="IPR020846">
    <property type="entry name" value="MFS_dom"/>
</dbReference>
<feature type="transmembrane region" description="Helical" evidence="7">
    <location>
        <begin position="542"/>
        <end position="560"/>
    </location>
</feature>
<evidence type="ECO:0000256" key="3">
    <source>
        <dbReference type="ARBA" id="ARBA00022692"/>
    </source>
</evidence>
<keyword evidence="2" id="KW-0813">Transport</keyword>
<dbReference type="InterPro" id="IPR036259">
    <property type="entry name" value="MFS_trans_sf"/>
</dbReference>
<dbReference type="SUPFAM" id="SSF103473">
    <property type="entry name" value="MFS general substrate transporter"/>
    <property type="match status" value="2"/>
</dbReference>
<feature type="transmembrane region" description="Helical" evidence="7">
    <location>
        <begin position="138"/>
        <end position="156"/>
    </location>
</feature>
<feature type="transmembrane region" description="Helical" evidence="7">
    <location>
        <begin position="163"/>
        <end position="182"/>
    </location>
</feature>
<accession>A0A072NXJ9</accession>
<dbReference type="HOGENOM" id="CLU_000960_22_3_1"/>
<keyword evidence="10" id="KW-1185">Reference proteome</keyword>
<feature type="transmembrane region" description="Helical" evidence="7">
    <location>
        <begin position="435"/>
        <end position="456"/>
    </location>
</feature>
<evidence type="ECO:0000256" key="7">
    <source>
        <dbReference type="SAM" id="Phobius"/>
    </source>
</evidence>
<dbReference type="AlphaFoldDB" id="A0A072NXJ9"/>
<feature type="compositionally biased region" description="Basic and acidic residues" evidence="6">
    <location>
        <begin position="9"/>
        <end position="18"/>
    </location>
</feature>
<dbReference type="Proteomes" id="UP000027920">
    <property type="component" value="Unassembled WGS sequence"/>
</dbReference>
<dbReference type="GO" id="GO:0012505">
    <property type="term" value="C:endomembrane system"/>
    <property type="evidence" value="ECO:0007669"/>
    <property type="project" value="UniProtKB-SubCell"/>
</dbReference>
<evidence type="ECO:0000256" key="4">
    <source>
        <dbReference type="ARBA" id="ARBA00022989"/>
    </source>
</evidence>
<feature type="transmembrane region" description="Helical" evidence="7">
    <location>
        <begin position="226"/>
        <end position="246"/>
    </location>
</feature>
<dbReference type="GO" id="GO:0015174">
    <property type="term" value="F:basic amino acid transmembrane transporter activity"/>
    <property type="evidence" value="ECO:0007669"/>
    <property type="project" value="TreeGrafter"/>
</dbReference>
<proteinExistence type="predicted"/>
<dbReference type="RefSeq" id="XP_013254338.1">
    <property type="nucleotide sequence ID" value="XM_013398884.1"/>
</dbReference>
<dbReference type="OrthoDB" id="3437016at2759"/>
<dbReference type="InterPro" id="IPR011701">
    <property type="entry name" value="MFS"/>
</dbReference>
<dbReference type="PROSITE" id="PS50850">
    <property type="entry name" value="MFS"/>
    <property type="match status" value="1"/>
</dbReference>
<feature type="transmembrane region" description="Helical" evidence="7">
    <location>
        <begin position="400"/>
        <end position="423"/>
    </location>
</feature>